<sequence>MSVTEDGLPIEYDDVALNGRLNSNQSLNGRSPQPQPDTPHAHQSNAGFRENGRFRRILLFFGGVILHVVFWDLLVAKIPFVGDWVRSTRPRRFRRWAKRFRTLAVEMGGVMIKLGQFLSSRVDVLPVEITEELQGLQDEVPAERPEHILAAAEAELGDLSAHFSHIEETPLAAASLGQAHRAWLLPSNGRSERGDAVVVKVMRPNIENIVRTDLSALNIVAKWLMRYRPIRRRADVPALMQEFSRTLWEEMDYELEAANAERFAEMYANSDSIYIPAVYRQHSTKRVIVLENVESLKITDLEGMKAAGINSREVAESLLDAYFPQIFEEGFFHADPHPGNLFVRPRDDIPWSAEDDDERGRPFWLIFIDFGMVGRVPETVKQNLRKVLVSVMQQDGRTLTEAYSELGFFLPDADLDRISDAQSSILKRMWGRNWLDLANPDPEELKELSQEFRDLLFDFPFQVPQDFIYLGRALGMMAGMVSQLDEEISP</sequence>
<dbReference type="AlphaFoldDB" id="A0A3B0V3F7"/>
<dbReference type="PANTHER" id="PTHR10566:SF113">
    <property type="entry name" value="PROTEIN ACTIVITY OF BC1 COMPLEX KINASE 7, CHLOROPLASTIC"/>
    <property type="match status" value="1"/>
</dbReference>
<keyword evidence="3" id="KW-0812">Transmembrane</keyword>
<gene>
    <name evidence="5" type="ORF">MNBD_CHLOROFLEXI01-1639</name>
</gene>
<feature type="transmembrane region" description="Helical" evidence="3">
    <location>
        <begin position="57"/>
        <end position="80"/>
    </location>
</feature>
<feature type="non-terminal residue" evidence="5">
    <location>
        <position position="490"/>
    </location>
</feature>
<evidence type="ECO:0000256" key="2">
    <source>
        <dbReference type="SAM" id="MobiDB-lite"/>
    </source>
</evidence>
<dbReference type="SUPFAM" id="SSF56112">
    <property type="entry name" value="Protein kinase-like (PK-like)"/>
    <property type="match status" value="1"/>
</dbReference>
<dbReference type="EMBL" id="UOEU01000353">
    <property type="protein sequence ID" value="VAW32407.1"/>
    <property type="molecule type" value="Genomic_DNA"/>
</dbReference>
<organism evidence="5">
    <name type="scientific">hydrothermal vent metagenome</name>
    <dbReference type="NCBI Taxonomy" id="652676"/>
    <lineage>
        <taxon>unclassified sequences</taxon>
        <taxon>metagenomes</taxon>
        <taxon>ecological metagenomes</taxon>
    </lineage>
</organism>
<dbReference type="PANTHER" id="PTHR10566">
    <property type="entry name" value="CHAPERONE-ACTIVITY OF BC1 COMPLEX CABC1 -RELATED"/>
    <property type="match status" value="1"/>
</dbReference>
<evidence type="ECO:0000259" key="4">
    <source>
        <dbReference type="Pfam" id="PF03109"/>
    </source>
</evidence>
<keyword evidence="3" id="KW-1133">Transmembrane helix</keyword>
<dbReference type="CDD" id="cd05121">
    <property type="entry name" value="ABC1_ADCK3-like"/>
    <property type="match status" value="1"/>
</dbReference>
<dbReference type="InterPro" id="IPR004147">
    <property type="entry name" value="ABC1_dom"/>
</dbReference>
<name>A0A3B0V3F7_9ZZZZ</name>
<dbReference type="InterPro" id="IPR011009">
    <property type="entry name" value="Kinase-like_dom_sf"/>
</dbReference>
<accession>A0A3B0V3F7</accession>
<keyword evidence="3" id="KW-0472">Membrane</keyword>
<comment type="similarity">
    <text evidence="1">Belongs to the protein kinase superfamily. ADCK protein kinase family.</text>
</comment>
<dbReference type="Pfam" id="PF03109">
    <property type="entry name" value="ABC1"/>
    <property type="match status" value="1"/>
</dbReference>
<feature type="compositionally biased region" description="Polar residues" evidence="2">
    <location>
        <begin position="23"/>
        <end position="32"/>
    </location>
</feature>
<evidence type="ECO:0000256" key="3">
    <source>
        <dbReference type="SAM" id="Phobius"/>
    </source>
</evidence>
<dbReference type="InterPro" id="IPR050154">
    <property type="entry name" value="UbiB_kinase"/>
</dbReference>
<reference evidence="5" key="1">
    <citation type="submission" date="2018-06" db="EMBL/GenBank/DDBJ databases">
        <authorList>
            <person name="Zhirakovskaya E."/>
        </authorList>
    </citation>
    <scope>NUCLEOTIDE SEQUENCE</scope>
</reference>
<evidence type="ECO:0000256" key="1">
    <source>
        <dbReference type="ARBA" id="ARBA00009670"/>
    </source>
</evidence>
<proteinExistence type="inferred from homology"/>
<protein>
    <submittedName>
        <fullName evidence="5">Uncharacterized ABC1 family protein Caur_1826</fullName>
    </submittedName>
</protein>
<feature type="domain" description="ABC1 atypical kinase-like" evidence="4">
    <location>
        <begin position="136"/>
        <end position="401"/>
    </location>
</feature>
<feature type="region of interest" description="Disordered" evidence="2">
    <location>
        <begin position="23"/>
        <end position="46"/>
    </location>
</feature>
<evidence type="ECO:0000313" key="5">
    <source>
        <dbReference type="EMBL" id="VAW32407.1"/>
    </source>
</evidence>